<dbReference type="SUPFAM" id="SSF56801">
    <property type="entry name" value="Acetyl-CoA synthetase-like"/>
    <property type="match status" value="1"/>
</dbReference>
<dbReference type="PANTHER" id="PTHR24096:SF422">
    <property type="entry name" value="BCDNA.GH02901"/>
    <property type="match status" value="1"/>
</dbReference>
<gene>
    <name evidence="3" type="ORF">N7463_000067</name>
</gene>
<dbReference type="Gene3D" id="3.40.50.12780">
    <property type="entry name" value="N-terminal domain of ligase-like"/>
    <property type="match status" value="1"/>
</dbReference>
<dbReference type="InterPro" id="IPR045851">
    <property type="entry name" value="AMP-bd_C_sf"/>
</dbReference>
<reference evidence="3" key="2">
    <citation type="journal article" date="2023" name="IMA Fungus">
        <title>Comparative genomic study of the Penicillium genus elucidates a diverse pangenome and 15 lateral gene transfer events.</title>
        <authorList>
            <person name="Petersen C."/>
            <person name="Sorensen T."/>
            <person name="Nielsen M.R."/>
            <person name="Sondergaard T.E."/>
            <person name="Sorensen J.L."/>
            <person name="Fitzpatrick D.A."/>
            <person name="Frisvad J.C."/>
            <person name="Nielsen K.L."/>
        </authorList>
    </citation>
    <scope>NUCLEOTIDE SEQUENCE</scope>
    <source>
        <strain evidence="3">IBT 29495</strain>
    </source>
</reference>
<dbReference type="Gene3D" id="3.30.300.30">
    <property type="match status" value="1"/>
</dbReference>
<name>A0A9X0CAQ9_9EURO</name>
<evidence type="ECO:0000259" key="1">
    <source>
        <dbReference type="Pfam" id="PF00501"/>
    </source>
</evidence>
<dbReference type="InterPro" id="IPR025110">
    <property type="entry name" value="AMP-bd_C"/>
</dbReference>
<accession>A0A9X0CAQ9</accession>
<evidence type="ECO:0000313" key="3">
    <source>
        <dbReference type="EMBL" id="KAJ5519614.1"/>
    </source>
</evidence>
<feature type="domain" description="AMP-binding enzyme C-terminal" evidence="2">
    <location>
        <begin position="116"/>
        <end position="198"/>
    </location>
</feature>
<reference evidence="3" key="1">
    <citation type="submission" date="2022-12" db="EMBL/GenBank/DDBJ databases">
        <authorList>
            <person name="Petersen C."/>
        </authorList>
    </citation>
    <scope>NUCLEOTIDE SEQUENCE</scope>
    <source>
        <strain evidence="3">IBT 29495</strain>
    </source>
</reference>
<dbReference type="AlphaFoldDB" id="A0A9X0CAQ9"/>
<comment type="caution">
    <text evidence="3">The sequence shown here is derived from an EMBL/GenBank/DDBJ whole genome shotgun (WGS) entry which is preliminary data.</text>
</comment>
<dbReference type="InterPro" id="IPR042099">
    <property type="entry name" value="ANL_N_sf"/>
</dbReference>
<dbReference type="Pfam" id="PF00501">
    <property type="entry name" value="AMP-binding"/>
    <property type="match status" value="1"/>
</dbReference>
<keyword evidence="4" id="KW-1185">Reference proteome</keyword>
<dbReference type="OrthoDB" id="6509636at2759"/>
<dbReference type="InterPro" id="IPR000873">
    <property type="entry name" value="AMP-dep_synth/lig_dom"/>
</dbReference>
<evidence type="ECO:0000313" key="4">
    <source>
        <dbReference type="Proteomes" id="UP001149954"/>
    </source>
</evidence>
<dbReference type="Pfam" id="PF13193">
    <property type="entry name" value="AMP-binding_C"/>
    <property type="match status" value="1"/>
</dbReference>
<proteinExistence type="predicted"/>
<protein>
    <submittedName>
        <fullName evidence="3">Acetyl-CoA synthetase-like protein</fullName>
    </submittedName>
</protein>
<dbReference type="GO" id="GO:0016405">
    <property type="term" value="F:CoA-ligase activity"/>
    <property type="evidence" value="ECO:0007669"/>
    <property type="project" value="TreeGrafter"/>
</dbReference>
<sequence>MQEAAVIVSCTSQHSIFPGSVGSLLPQVQVRLLDADGAEIQDYDVAGDLYVRSPSVMKGYLGENEADFHAFDQDGWLVTGDVACIRRNTDGEEHMFIVDRKKDIMKVKGIQVAPVEIEAQLLNHPVVDEAAVFGVQHDEAGERPFAFVVRSRQVDTEMDEQTLREALAAHIQNTLSEPFWLRENIQFLEAIPKSHSGKALKFELKELV</sequence>
<dbReference type="EMBL" id="JAPWDS010000001">
    <property type="protein sequence ID" value="KAJ5519614.1"/>
    <property type="molecule type" value="Genomic_DNA"/>
</dbReference>
<dbReference type="Proteomes" id="UP001149954">
    <property type="component" value="Unassembled WGS sequence"/>
</dbReference>
<organism evidence="3 4">
    <name type="scientific">Penicillium fimorum</name>
    <dbReference type="NCBI Taxonomy" id="1882269"/>
    <lineage>
        <taxon>Eukaryota</taxon>
        <taxon>Fungi</taxon>
        <taxon>Dikarya</taxon>
        <taxon>Ascomycota</taxon>
        <taxon>Pezizomycotina</taxon>
        <taxon>Eurotiomycetes</taxon>
        <taxon>Eurotiomycetidae</taxon>
        <taxon>Eurotiales</taxon>
        <taxon>Aspergillaceae</taxon>
        <taxon>Penicillium</taxon>
    </lineage>
</organism>
<evidence type="ECO:0000259" key="2">
    <source>
        <dbReference type="Pfam" id="PF13193"/>
    </source>
</evidence>
<dbReference type="PANTHER" id="PTHR24096">
    <property type="entry name" value="LONG-CHAIN-FATTY-ACID--COA LIGASE"/>
    <property type="match status" value="1"/>
</dbReference>
<feature type="domain" description="AMP-dependent synthetase/ligase" evidence="1">
    <location>
        <begin position="3"/>
        <end position="61"/>
    </location>
</feature>